<dbReference type="AlphaFoldDB" id="A0AAJ6QUA5"/>
<name>A0AAJ6QUA5_9ACAR</name>
<accession>A0AAJ6QUA5</accession>
<organism evidence="2 3">
    <name type="scientific">Galendromus occidentalis</name>
    <name type="common">western predatory mite</name>
    <dbReference type="NCBI Taxonomy" id="34638"/>
    <lineage>
        <taxon>Eukaryota</taxon>
        <taxon>Metazoa</taxon>
        <taxon>Ecdysozoa</taxon>
        <taxon>Arthropoda</taxon>
        <taxon>Chelicerata</taxon>
        <taxon>Arachnida</taxon>
        <taxon>Acari</taxon>
        <taxon>Parasitiformes</taxon>
        <taxon>Mesostigmata</taxon>
        <taxon>Gamasina</taxon>
        <taxon>Phytoseioidea</taxon>
        <taxon>Phytoseiidae</taxon>
        <taxon>Typhlodrominae</taxon>
        <taxon>Galendromus</taxon>
    </lineage>
</organism>
<evidence type="ECO:0000313" key="3">
    <source>
        <dbReference type="RefSeq" id="XP_003744139.1"/>
    </source>
</evidence>
<sequence length="205" mass="24049">MAAVSTGEEVSLPAGDELANTTPCGASDTDDRKPNNPLEQSRVNRKGGLNQELRERIKQKYQAKTVNLLVRYNKLGSQFADFSNNVAFLSRCANMSMIPKLHRVYNHEVRNTRVVVRILDQCSYKILMADLDHNRRRKYQVRKNRESVEHRLREIMSEEDFDEIQKICAENEEQHFSEVKEKQRREFSELVEEYKINETARYSDH</sequence>
<reference evidence="3" key="1">
    <citation type="submission" date="2025-08" db="UniProtKB">
        <authorList>
            <consortium name="RefSeq"/>
        </authorList>
    </citation>
    <scope>IDENTIFICATION</scope>
</reference>
<evidence type="ECO:0000256" key="1">
    <source>
        <dbReference type="SAM" id="MobiDB-lite"/>
    </source>
</evidence>
<keyword evidence="2" id="KW-1185">Reference proteome</keyword>
<proteinExistence type="predicted"/>
<gene>
    <name evidence="3" type="primary">LOC100905288</name>
</gene>
<protein>
    <submittedName>
        <fullName evidence="3">Uncharacterized protein LOC100905288</fullName>
    </submittedName>
</protein>
<evidence type="ECO:0000313" key="2">
    <source>
        <dbReference type="Proteomes" id="UP000694867"/>
    </source>
</evidence>
<dbReference type="RefSeq" id="XP_003744139.1">
    <property type="nucleotide sequence ID" value="XM_003744091.2"/>
</dbReference>
<dbReference type="GeneID" id="100905288"/>
<dbReference type="Proteomes" id="UP000694867">
    <property type="component" value="Unplaced"/>
</dbReference>
<dbReference type="KEGG" id="goe:100905288"/>
<feature type="region of interest" description="Disordered" evidence="1">
    <location>
        <begin position="1"/>
        <end position="50"/>
    </location>
</feature>